<keyword evidence="3" id="KW-1185">Reference proteome</keyword>
<comment type="caution">
    <text evidence="2">The sequence shown here is derived from an EMBL/GenBank/DDBJ whole genome shotgun (WGS) entry which is preliminary data.</text>
</comment>
<name>A0AAN9EJM4_CROPI</name>
<evidence type="ECO:0000313" key="3">
    <source>
        <dbReference type="Proteomes" id="UP001372338"/>
    </source>
</evidence>
<dbReference type="Proteomes" id="UP001372338">
    <property type="component" value="Unassembled WGS sequence"/>
</dbReference>
<feature type="region of interest" description="Disordered" evidence="1">
    <location>
        <begin position="87"/>
        <end position="106"/>
    </location>
</feature>
<protein>
    <submittedName>
        <fullName evidence="2">Uncharacterized protein</fullName>
    </submittedName>
</protein>
<reference evidence="2 3" key="1">
    <citation type="submission" date="2024-01" db="EMBL/GenBank/DDBJ databases">
        <title>The genomes of 5 underutilized Papilionoideae crops provide insights into root nodulation and disease resistanc.</title>
        <authorList>
            <person name="Yuan L."/>
        </authorList>
    </citation>
    <scope>NUCLEOTIDE SEQUENCE [LARGE SCALE GENOMIC DNA]</scope>
    <source>
        <strain evidence="2">ZHUSHIDOU_FW_LH</strain>
        <tissue evidence="2">Leaf</tissue>
    </source>
</reference>
<accession>A0AAN9EJM4</accession>
<evidence type="ECO:0000256" key="1">
    <source>
        <dbReference type="SAM" id="MobiDB-lite"/>
    </source>
</evidence>
<proteinExistence type="predicted"/>
<sequence>MDYRMEISTWMKHGCGWKHTPSGWVWTGESQIVIPDPEHRLCGADLGPLLGQVSVRGYGDYEEKLHCEALRNLSATTRMQWVPKNRGQAAAGIASPSGVKQGRQKEDHELHPIVFIRQSRR</sequence>
<organism evidence="2 3">
    <name type="scientific">Crotalaria pallida</name>
    <name type="common">Smooth rattlebox</name>
    <name type="synonym">Crotalaria striata</name>
    <dbReference type="NCBI Taxonomy" id="3830"/>
    <lineage>
        <taxon>Eukaryota</taxon>
        <taxon>Viridiplantae</taxon>
        <taxon>Streptophyta</taxon>
        <taxon>Embryophyta</taxon>
        <taxon>Tracheophyta</taxon>
        <taxon>Spermatophyta</taxon>
        <taxon>Magnoliopsida</taxon>
        <taxon>eudicotyledons</taxon>
        <taxon>Gunneridae</taxon>
        <taxon>Pentapetalae</taxon>
        <taxon>rosids</taxon>
        <taxon>fabids</taxon>
        <taxon>Fabales</taxon>
        <taxon>Fabaceae</taxon>
        <taxon>Papilionoideae</taxon>
        <taxon>50 kb inversion clade</taxon>
        <taxon>genistoids sensu lato</taxon>
        <taxon>core genistoids</taxon>
        <taxon>Crotalarieae</taxon>
        <taxon>Crotalaria</taxon>
    </lineage>
</organism>
<evidence type="ECO:0000313" key="2">
    <source>
        <dbReference type="EMBL" id="KAK7255183.1"/>
    </source>
</evidence>
<gene>
    <name evidence="2" type="ORF">RIF29_28587</name>
</gene>
<dbReference type="EMBL" id="JAYWIO010000006">
    <property type="protein sequence ID" value="KAK7255183.1"/>
    <property type="molecule type" value="Genomic_DNA"/>
</dbReference>
<dbReference type="AlphaFoldDB" id="A0AAN9EJM4"/>